<name>A0ABQ0LE23_MYCCL</name>
<evidence type="ECO:0000256" key="2">
    <source>
        <dbReference type="ARBA" id="ARBA00023125"/>
    </source>
</evidence>
<dbReference type="InterPro" id="IPR036388">
    <property type="entry name" value="WH-like_DNA-bd_sf"/>
</dbReference>
<dbReference type="Gene3D" id="1.10.10.10">
    <property type="entry name" value="Winged helix-like DNA-binding domain superfamily/Winged helix DNA-binding domain"/>
    <property type="match status" value="1"/>
</dbReference>
<evidence type="ECO:0000256" key="3">
    <source>
        <dbReference type="ARBA" id="ARBA00023242"/>
    </source>
</evidence>
<evidence type="ECO:0000256" key="4">
    <source>
        <dbReference type="SAM" id="MobiDB-lite"/>
    </source>
</evidence>
<sequence length="510" mass="56437">MDKPAKPHNCRCRKSEQFSRLSYKLEDQSIEKTVLPHPSTGTPAQNSRCRPTVRSRKALTGRKAINMRPDFSQRRRIPSVLGRRSAGTISATPGPGSTKFIDGLYSLLQSTRSDDKAIVRWSACGTQVVLLDKNLLESKIQPIYFPRQHHFKSFKGAMASCGFKLAQQKSGPRDRSSGAVYIFTHPTLTQQTTKGEFCATRYTRAGTPAGPRRRSRSKSCGTSVSARSRPGTPGSSTASDALGPTSSSSRPNRISTSHTSIAAPQPRHAASFFQFPSQFHNRDSLQLELPALERAHAKTPPHHRYRRDTPYPSPAPSTRMDVDDSDSDDSDSDSGLDVPLMENLRLASRNSKREASMCFSTENLSRAASVRPQEVETKIDPMDVDWKDSGGRPAPMGVNFMARFFRLATRPENQEIVRVDATGSVALLNPTELNKVLRETFGTSKGLYEMFKAHGFIIGAGKYKKRKKTWPRRFLTCKHPALSSCFPKDQLVGLTAESASKLAESAMDDE</sequence>
<comment type="subcellular location">
    <subcellularLocation>
        <location evidence="1">Nucleus</location>
    </subcellularLocation>
</comment>
<gene>
    <name evidence="6" type="ORF">MCHLO_06686</name>
</gene>
<evidence type="ECO:0000259" key="5">
    <source>
        <dbReference type="Pfam" id="PF00447"/>
    </source>
</evidence>
<dbReference type="InterPro" id="IPR000232">
    <property type="entry name" value="HSF_DNA-bd"/>
</dbReference>
<dbReference type="Pfam" id="PF00447">
    <property type="entry name" value="HSF_DNA-bind"/>
    <property type="match status" value="1"/>
</dbReference>
<dbReference type="Proteomes" id="UP000815677">
    <property type="component" value="Unassembled WGS sequence"/>
</dbReference>
<keyword evidence="3" id="KW-0539">Nucleus</keyword>
<proteinExistence type="predicted"/>
<dbReference type="InterPro" id="IPR036390">
    <property type="entry name" value="WH_DNA-bd_sf"/>
</dbReference>
<feature type="domain" description="HSF-type DNA-binding" evidence="5">
    <location>
        <begin position="100"/>
        <end position="192"/>
    </location>
</feature>
<feature type="region of interest" description="Disordered" evidence="4">
    <location>
        <begin position="199"/>
        <end position="265"/>
    </location>
</feature>
<evidence type="ECO:0000256" key="1">
    <source>
        <dbReference type="ARBA" id="ARBA00004123"/>
    </source>
</evidence>
<feature type="compositionally biased region" description="Acidic residues" evidence="4">
    <location>
        <begin position="323"/>
        <end position="334"/>
    </location>
</feature>
<accession>A0ABQ0LE23</accession>
<feature type="region of interest" description="Disordered" evidence="4">
    <location>
        <begin position="296"/>
        <end position="338"/>
    </location>
</feature>
<feature type="compositionally biased region" description="Low complexity" evidence="4">
    <location>
        <begin position="244"/>
        <end position="257"/>
    </location>
</feature>
<organism evidence="6 7">
    <name type="scientific">Mycena chlorophos</name>
    <name type="common">Agaric fungus</name>
    <name type="synonym">Agaricus chlorophos</name>
    <dbReference type="NCBI Taxonomy" id="658473"/>
    <lineage>
        <taxon>Eukaryota</taxon>
        <taxon>Fungi</taxon>
        <taxon>Dikarya</taxon>
        <taxon>Basidiomycota</taxon>
        <taxon>Agaricomycotina</taxon>
        <taxon>Agaricomycetes</taxon>
        <taxon>Agaricomycetidae</taxon>
        <taxon>Agaricales</taxon>
        <taxon>Marasmiineae</taxon>
        <taxon>Mycenaceae</taxon>
        <taxon>Mycena</taxon>
    </lineage>
</organism>
<keyword evidence="7" id="KW-1185">Reference proteome</keyword>
<protein>
    <recommendedName>
        <fullName evidence="5">HSF-type DNA-binding domain-containing protein</fullName>
    </recommendedName>
</protein>
<feature type="compositionally biased region" description="Basic residues" evidence="4">
    <location>
        <begin position="297"/>
        <end position="306"/>
    </location>
</feature>
<dbReference type="EMBL" id="DF845462">
    <property type="protein sequence ID" value="GAT49367.1"/>
    <property type="molecule type" value="Genomic_DNA"/>
</dbReference>
<evidence type="ECO:0000313" key="6">
    <source>
        <dbReference type="EMBL" id="GAT49367.1"/>
    </source>
</evidence>
<dbReference type="SUPFAM" id="SSF46785">
    <property type="entry name" value="Winged helix' DNA-binding domain"/>
    <property type="match status" value="1"/>
</dbReference>
<reference evidence="6" key="1">
    <citation type="submission" date="2014-09" db="EMBL/GenBank/DDBJ databases">
        <title>Genome sequence of the luminous mushroom Mycena chlorophos for searching fungal bioluminescence genes.</title>
        <authorList>
            <person name="Tanaka Y."/>
            <person name="Kasuga D."/>
            <person name="Oba Y."/>
            <person name="Hase S."/>
            <person name="Sato K."/>
            <person name="Oba Y."/>
            <person name="Sakakibara Y."/>
        </authorList>
    </citation>
    <scope>NUCLEOTIDE SEQUENCE</scope>
</reference>
<evidence type="ECO:0000313" key="7">
    <source>
        <dbReference type="Proteomes" id="UP000815677"/>
    </source>
</evidence>
<keyword evidence="2" id="KW-0238">DNA-binding</keyword>